<reference evidence="1 2" key="1">
    <citation type="submission" date="2020-06" db="EMBL/GenBank/DDBJ databases">
        <title>REHAB project genomes.</title>
        <authorList>
            <person name="Shaw L.P."/>
        </authorList>
    </citation>
    <scope>NUCLEOTIDE SEQUENCE [LARGE SCALE GENOMIC DNA]</scope>
    <source>
        <strain evidence="1 2">RHBSTW-00074</strain>
    </source>
</reference>
<name>A0A7W3HFH3_ENTAS</name>
<comment type="caution">
    <text evidence="1">The sequence shown here is derived from an EMBL/GenBank/DDBJ whole genome shotgun (WGS) entry which is preliminary data.</text>
</comment>
<dbReference type="RefSeq" id="WP_182382961.1">
    <property type="nucleotide sequence ID" value="NZ_JABXQT010000001.1"/>
</dbReference>
<organism evidence="1 2">
    <name type="scientific">Enterobacter asburiae</name>
    <dbReference type="NCBI Taxonomy" id="61645"/>
    <lineage>
        <taxon>Bacteria</taxon>
        <taxon>Pseudomonadati</taxon>
        <taxon>Pseudomonadota</taxon>
        <taxon>Gammaproteobacteria</taxon>
        <taxon>Enterobacterales</taxon>
        <taxon>Enterobacteriaceae</taxon>
        <taxon>Enterobacter</taxon>
        <taxon>Enterobacter cloacae complex</taxon>
    </lineage>
</organism>
<sequence>MPQHFSDSNSFIPVDLGSTAEQAFEKRHLGTFDVPASVIVGGYYSSETLIMCVSARLTELENSFVPFGALTGFVE</sequence>
<proteinExistence type="predicted"/>
<evidence type="ECO:0000313" key="1">
    <source>
        <dbReference type="EMBL" id="MBA8079083.1"/>
    </source>
</evidence>
<dbReference type="Proteomes" id="UP000533461">
    <property type="component" value="Unassembled WGS sequence"/>
</dbReference>
<gene>
    <name evidence="1" type="ORF">HV056_21440</name>
</gene>
<accession>A0A7W3HFH3</accession>
<protein>
    <submittedName>
        <fullName evidence="1">Uncharacterized protein</fullName>
    </submittedName>
</protein>
<evidence type="ECO:0000313" key="2">
    <source>
        <dbReference type="Proteomes" id="UP000533461"/>
    </source>
</evidence>
<dbReference type="AlphaFoldDB" id="A0A7W3HFH3"/>
<dbReference type="EMBL" id="JABXRP010000001">
    <property type="protein sequence ID" value="MBA8079083.1"/>
    <property type="molecule type" value="Genomic_DNA"/>
</dbReference>